<feature type="compositionally biased region" description="Low complexity" evidence="16">
    <location>
        <begin position="5072"/>
        <end position="5085"/>
    </location>
</feature>
<dbReference type="SMART" id="SM00249">
    <property type="entry name" value="PHD"/>
    <property type="match status" value="4"/>
</dbReference>
<feature type="region of interest" description="Disordered" evidence="16">
    <location>
        <begin position="6322"/>
        <end position="6379"/>
    </location>
</feature>
<feature type="compositionally biased region" description="Low complexity" evidence="16">
    <location>
        <begin position="388"/>
        <end position="398"/>
    </location>
</feature>
<dbReference type="InterPro" id="IPR036427">
    <property type="entry name" value="Bromodomain-like_sf"/>
</dbReference>
<feature type="compositionally biased region" description="Low complexity" evidence="16">
    <location>
        <begin position="2644"/>
        <end position="2665"/>
    </location>
</feature>
<dbReference type="InterPro" id="IPR044570">
    <property type="entry name" value="Set1-like"/>
</dbReference>
<evidence type="ECO:0000256" key="14">
    <source>
        <dbReference type="ARBA" id="ARBA00049129"/>
    </source>
</evidence>
<keyword evidence="11" id="KW-0539">Nucleus</keyword>
<feature type="compositionally biased region" description="Basic residues" evidence="16">
    <location>
        <begin position="3442"/>
        <end position="3451"/>
    </location>
</feature>
<feature type="compositionally biased region" description="Basic and acidic residues" evidence="16">
    <location>
        <begin position="5786"/>
        <end position="5795"/>
    </location>
</feature>
<feature type="compositionally biased region" description="Basic and acidic residues" evidence="16">
    <location>
        <begin position="7240"/>
        <end position="7256"/>
    </location>
</feature>
<feature type="compositionally biased region" description="Basic and acidic residues" evidence="16">
    <location>
        <begin position="1317"/>
        <end position="1334"/>
    </location>
</feature>
<feature type="region of interest" description="Disordered" evidence="16">
    <location>
        <begin position="6057"/>
        <end position="6076"/>
    </location>
</feature>
<dbReference type="CDD" id="cd15489">
    <property type="entry name" value="PHD_SF"/>
    <property type="match status" value="1"/>
</dbReference>
<feature type="compositionally biased region" description="Low complexity" evidence="16">
    <location>
        <begin position="4023"/>
        <end position="4046"/>
    </location>
</feature>
<feature type="compositionally biased region" description="Low complexity" evidence="16">
    <location>
        <begin position="5053"/>
        <end position="5062"/>
    </location>
</feature>
<feature type="region of interest" description="Disordered" evidence="16">
    <location>
        <begin position="1497"/>
        <end position="1639"/>
    </location>
</feature>
<evidence type="ECO:0000259" key="17">
    <source>
        <dbReference type="PROSITE" id="PS50014"/>
    </source>
</evidence>
<feature type="compositionally biased region" description="Polar residues" evidence="16">
    <location>
        <begin position="4456"/>
        <end position="4471"/>
    </location>
</feature>
<feature type="compositionally biased region" description="Basic and acidic residues" evidence="16">
    <location>
        <begin position="4881"/>
        <end position="4896"/>
    </location>
</feature>
<feature type="region of interest" description="Disordered" evidence="16">
    <location>
        <begin position="1694"/>
        <end position="1839"/>
    </location>
</feature>
<feature type="compositionally biased region" description="Basic and acidic residues" evidence="16">
    <location>
        <begin position="290"/>
        <end position="300"/>
    </location>
</feature>
<feature type="compositionally biased region" description="Basic and acidic residues" evidence="16">
    <location>
        <begin position="1288"/>
        <end position="1303"/>
    </location>
</feature>
<dbReference type="Gene3D" id="2.170.270.10">
    <property type="entry name" value="SET domain"/>
    <property type="match status" value="1"/>
</dbReference>
<evidence type="ECO:0000256" key="15">
    <source>
        <dbReference type="PROSITE-ProRule" id="PRU00035"/>
    </source>
</evidence>
<evidence type="ECO:0000259" key="19">
    <source>
        <dbReference type="PROSITE" id="PS50868"/>
    </source>
</evidence>
<feature type="compositionally biased region" description="Basic and acidic residues" evidence="16">
    <location>
        <begin position="5204"/>
        <end position="5214"/>
    </location>
</feature>
<feature type="compositionally biased region" description="Basic and acidic residues" evidence="16">
    <location>
        <begin position="1598"/>
        <end position="1619"/>
    </location>
</feature>
<feature type="compositionally biased region" description="Basic and acidic residues" evidence="16">
    <location>
        <begin position="1374"/>
        <end position="1390"/>
    </location>
</feature>
<feature type="compositionally biased region" description="Basic residues" evidence="16">
    <location>
        <begin position="371"/>
        <end position="387"/>
    </location>
</feature>
<dbReference type="GO" id="GO:0008270">
    <property type="term" value="F:zinc ion binding"/>
    <property type="evidence" value="ECO:0007669"/>
    <property type="project" value="UniProtKB-KW"/>
</dbReference>
<dbReference type="SUPFAM" id="SSF57903">
    <property type="entry name" value="FYVE/PHD zinc finger"/>
    <property type="match status" value="1"/>
</dbReference>
<proteinExistence type="predicted"/>
<evidence type="ECO:0000259" key="18">
    <source>
        <dbReference type="PROSITE" id="PS50280"/>
    </source>
</evidence>
<feature type="compositionally biased region" description="Basic and acidic residues" evidence="16">
    <location>
        <begin position="3487"/>
        <end position="3496"/>
    </location>
</feature>
<feature type="compositionally biased region" description="Pro residues" evidence="16">
    <location>
        <begin position="915"/>
        <end position="927"/>
    </location>
</feature>
<feature type="compositionally biased region" description="Low complexity" evidence="16">
    <location>
        <begin position="2598"/>
        <end position="2608"/>
    </location>
</feature>
<dbReference type="SUPFAM" id="SSF82199">
    <property type="entry name" value="SET domain"/>
    <property type="match status" value="1"/>
</dbReference>
<feature type="compositionally biased region" description="Polar residues" evidence="16">
    <location>
        <begin position="986"/>
        <end position="996"/>
    </location>
</feature>
<evidence type="ECO:0000256" key="4">
    <source>
        <dbReference type="ARBA" id="ARBA00022679"/>
    </source>
</evidence>
<feature type="compositionally biased region" description="Acidic residues" evidence="16">
    <location>
        <begin position="3497"/>
        <end position="3514"/>
    </location>
</feature>
<name>A0A0F7UL31_NEOCL</name>
<feature type="compositionally biased region" description="Basic and acidic residues" evidence="16">
    <location>
        <begin position="4614"/>
        <end position="4630"/>
    </location>
</feature>
<feature type="compositionally biased region" description="Basic and acidic residues" evidence="16">
    <location>
        <begin position="7117"/>
        <end position="7155"/>
    </location>
</feature>
<feature type="region of interest" description="Disordered" evidence="16">
    <location>
        <begin position="7238"/>
        <end position="7311"/>
    </location>
</feature>
<evidence type="ECO:0000256" key="10">
    <source>
        <dbReference type="ARBA" id="ARBA00023117"/>
    </source>
</evidence>
<feature type="region of interest" description="Disordered" evidence="16">
    <location>
        <begin position="7106"/>
        <end position="7207"/>
    </location>
</feature>
<dbReference type="InterPro" id="IPR001487">
    <property type="entry name" value="Bromodomain"/>
</dbReference>
<feature type="compositionally biased region" description="Low complexity" evidence="16">
    <location>
        <begin position="4759"/>
        <end position="4796"/>
    </location>
</feature>
<comment type="subcellular location">
    <subcellularLocation>
        <location evidence="1">Nucleus</location>
    </subcellularLocation>
</comment>
<feature type="region of interest" description="Disordered" evidence="16">
    <location>
        <begin position="4168"/>
        <end position="4271"/>
    </location>
</feature>
<protein>
    <recommendedName>
        <fullName evidence="2">[histone H3]-lysine(4) N-trimethyltransferase</fullName>
        <ecNumber evidence="2">2.1.1.354</ecNumber>
    </recommendedName>
</protein>
<feature type="region of interest" description="Disordered" evidence="16">
    <location>
        <begin position="6493"/>
        <end position="6523"/>
    </location>
</feature>
<feature type="domain" description="SET" evidence="18">
    <location>
        <begin position="7517"/>
        <end position="7638"/>
    </location>
</feature>
<feature type="compositionally biased region" description="Basic and acidic residues" evidence="16">
    <location>
        <begin position="6873"/>
        <end position="6883"/>
    </location>
</feature>
<dbReference type="PANTHER" id="PTHR45814">
    <property type="entry name" value="HISTONE-LYSINE N-METHYLTRANSFERASE SETD1"/>
    <property type="match status" value="1"/>
</dbReference>
<feature type="region of interest" description="Disordered" evidence="16">
    <location>
        <begin position="5435"/>
        <end position="5484"/>
    </location>
</feature>
<dbReference type="CDD" id="cd04369">
    <property type="entry name" value="Bromodomain"/>
    <property type="match status" value="1"/>
</dbReference>
<feature type="compositionally biased region" description="Basic and acidic residues" evidence="16">
    <location>
        <begin position="1200"/>
        <end position="1236"/>
    </location>
</feature>
<feature type="compositionally biased region" description="Basic and acidic residues" evidence="16">
    <location>
        <begin position="5385"/>
        <end position="5396"/>
    </location>
</feature>
<feature type="region of interest" description="Disordered" evidence="16">
    <location>
        <begin position="1865"/>
        <end position="1980"/>
    </location>
</feature>
<feature type="compositionally biased region" description="Basic and acidic residues" evidence="16">
    <location>
        <begin position="2420"/>
        <end position="2429"/>
    </location>
</feature>
<feature type="compositionally biased region" description="Basic and acidic residues" evidence="16">
    <location>
        <begin position="426"/>
        <end position="459"/>
    </location>
</feature>
<feature type="region of interest" description="Disordered" evidence="16">
    <location>
        <begin position="1127"/>
        <end position="1479"/>
    </location>
</feature>
<dbReference type="SUPFAM" id="SSF47370">
    <property type="entry name" value="Bromodomain"/>
    <property type="match status" value="1"/>
</dbReference>
<sequence>MVAGEDGLRHNSWAPPPPPGGPMPRQLPPPPPPCLPPSSESVSGFPVLSPQSFSAPFGASSLGFRVQPRLYEGGTGPSSLSPALNRENASSRLYPAPSGGCSMCEPHGAGLSCAAPASANGVLPLPSSVSAVGRPHAAAACGESVQIRTASSDSLRGLPERPASRRCRWDQRPKQPSGCAREMLDQERTALEASPVQPSSPPPPLPSAASSRGGGRDGEGRHGRKSEEGGNRRERRLGEGEDRLARPRREGDADAGEGGENPHWRTGYEGDTRREGRRCVSSMDGGYQSGRRESREDFRLRWSPRRSRGGAREEEEARGRIRTEREERGSASPRRRGPTGQRDRRDSRDSPPSRPRLRGEASHSPDDRRAPIRHQFPRRNRHFRPRRSSSSLSSASPSLRRRSRSLSRSASPEPAPRSSGRGVWRGRGDKTGRREDRECEGGRRRGSFDSLTHSEERALSPEGRVSSPTATRGFPAAARIHDRRETSWDELQRRPATVPDRATERRWGAQAPEDNEKDGRAGGEASHRRVSRERHRRSPSGRSPPSSPRHGRLRSPSPVSPQSRSPSRFSEMHRPSRQGESCAERRSLPRGSRRFGDRSPAWTSEGPAGRCHDREAHAHPSRPPPGASAFSRGRRGEGRSVSPRRGDRDAPQPHRRGAREESDGETGERSTQAWRPRGDCLSHSPGKSGRSRASHLSEDERERDPWRERPRHDSGEEVSPRASCGLSETRRVGGVRMRRTQLVDTSPSRASRRDSSSDRQSNRSESGGRSRDTSLSRGPTTPGDRSPASLRQRSADRMACRRDGRGEGPSTSRRSGDGQAVREASPQRRSRDETEKARWRRDHRDRVPDGNRTDGSKAPRQGSWRDRERSPSSSPSSGGSASPTRGKRLDLPSEPEDPDSEDLALSPMTSRRSPSLPPSEPPSPISPPTKTDSRLSGASSPSSRRDERRGSRGICKHPATSADPSAVSEEASQRRRAVEGERLASWASTPLASQSRVVDPRLPSAASFSSHLAPASSSSSAALSAWENPWDARVAEPKSRALPAPATSTSLPGTGPSTVLSPPLSGASPGVRAREAAGAAASSLREKLAGGVKIASPDAVFSLAGLGPCLDDVFDYDEEYERFGFFPTIRTFARPERRRRAQRPGASGPTSAGTPQTASSEKEEGSEGSRQRREEGLELSSGNAEPDGAGEGAKKKKEKKEKEKKEKKEKSQNELLGRLREEEGRSGKQLTKLERKLLRKKQKKEQKRLARREREREMQTAEPAEVALKDARDGGIGTGPGAGEPEGEMEKTDEKETETRRVTGEQAADAGLMQRPPAERDAARGAEGPRRGAENEQTDEPNNESERGVDEEAVTARREGQGATQEPTVGAEARVLESDGDAQRGCEGEKVSGTPSDGGGKDVPADSCEHDPLVGKDPESKRGKESAAGSGEEDQEKEGHGGGAAPGTARASGKKKEDSEGTGVASAKASPRSGGCRNKDALPRELLSLLLDDYVCSSSRRRRPGENVSPSSPSPKAVRSGFAKRSGGSSKPPAGSAMSLVKREGEERTEHGAGRGEAGGDGDARPGQRPGEEGKALETRGDDGDAVGRGVAALGLGRGEKDKKQKSGGAETREDKDARLTSVRGHQSGGSVAAAKREDDACDWSSFEVFIVSERQAGVAEGAQEFLGQPLTEEELARRKTLNWDEEEEFVLAAALEERGPLEASKAPIESLPGEEEPSQLQPEGGGGKGDECPEQEQGDGETPTAGDAEGQGEEDERSEGHEQGRSGETDLPVSKGKEQHSCRPKTEQIEDLRADEEARNEEEEDGREMAGKSIRKRKRRSSLDDPDMEEKLTPNDPLYACLIEGSAIRLTRRMIKQLHDEEPLPATVSASGPSRPSLSPSLVVSAALSPRSPSSGRGEQAAALRSPEAGTEAAASAPQPGLGIAGKKRERCAKGPGAFARAQREESEKETGKERGADGSTSPPGTAPATPSPPLSGAAALNSLGRKVEVRDDAQGFSYVGCRVRVVRSWRDEKQRSTWEWGEGVIKFFLPKFRMFFIHFLLNARGTDAATPFDAPAAELRNEDLPFSPDAQHRGWFSAAHDIIRLASSRRVWERPEKLKRRERKKGPDGERAADQGASAEADDAASRLGQKSDGLRPAAKGGAESEKREDKDDGRSCEQELESEEDGHGQETGEKETTDTGKSSEDAGFQTREGAPPCDANRLSAPRNNQPDTLARSPHSPTTSSSSSASISSCPSSSSSLPLCRTCCNPIAAIRTGDSTDDTSWQLSVLSLPPETLDACLPPIPAASAAESGSHSAPPCSSGSVSPSATPSLQRPLPPAAYTILSDEEAKGMWPSSAGKNEGTTAMRQDAATRNLKRVHWGLRCARCERVFHASCITAPHQRKITVGMDEESLCEESARHRRLVARREAAIKAYAKKQTEKRREDASGLVPAADPHDDEKKAGGEQAAKGGRDDLEGEAPSTWKASETSSRSSGLEAPKGPREKKPKAPSGPLGNGGSAPGRPTGETANRLGAASPSPEIPVTEGEPSDRREKDVSQKDPAEVAPPQTLHLNWKEDAQGEALSSPSPSPSPVSRSRSEGRLLAGPTSGEIGAPEAGTAHATATTRGARERTGDRRLGAPRDEAAGPASRSQPTSNDASPQDAGVPSASSGSVSRSADAGSASPRIGLVFVPPVQPLSAPTSPTAACRKKREEAGGRSRRSWEDWVCADCATCRFCCEPLSLPPLGQEACGQLATHTSQPTVNCHTCNMYAHGVCCYPPVPELHPIATFRCDACTRCRSCGYVDLYWPEYANWDIKFQMCSTCHYAIEAGQFCPVCMRVWGFDGLDDLTLLDATSFGDTTGRQGAPAPDGEALAGEGGGEDATRTQKKRRQGEAAEGETGPGDTRGAADLEPAGQGWKTSAEAPAASLNACRVPERQDEGREEQNSERRQSLVEWVLCDGCRLWVHAKCDGLSEEHMEQLACKDVLYRCPVCRGSSRALKYKRLLDQLVAFDKTAEFTLPAAASFTLYWRVVTRPMDLTTMRQKLQRGEYKRDEEIISDLRQIFHNARMVNMPNTRTYRSAVAMERKAHELLVGILQLTPGKIVKRRTDKTGRPGLKAGDERAGRDASLLDLLGDSEDIDEGSWLVGPEGDDESESEKWKSPTGLGADAHSTGQGKRGDSTRESGDSEGGTASPLAREGRAAARTPSPTAASPSSLPSYGDTDGDEKGGREAVLQQGHTREAQCVRPQTQAAGAEAKAGEQDDARGLTSCETTLKTHGRFAESAQKQPFHVHRLPEFERLPIPPPKPLDALEDLFMLPSGSAPVLASPSTVFPVSFACGFPLAPSSSLLVPQFPPTFQLAFSANSPLPAELPCAPHPVLGAGLAALGCPEAGEGPFLWELPTRRAFAPPKRKEKTRKKKDAAEEERRTKAKGRDAGASSLFAGAVGQAPSASSAFGPGEKRKKRGRKPGKIGEKTGAANPFLPAAGLALDRTEEEESRGASAAEGFREPSRSPESDELPGSDEEDENEDADENGGHANARGDTHDNLQAPGILPKCTYIMPAVENPQEFLRAIEDLYGDGDPMRKRRREDKKEREGRMKAVKKGARDTEGGADRQRQQRGSLAPLPEGSTAAACELEGPQSDPARSCAPNTAAARAVSPAEDKQGDRIEARSCGECSERHTEGAKEARGCSRSRRSSLSGGEGDCLVDAWGQLSLFEDCCALCGSSADATSLYHCPSCGESFHAQCIGVAPPPPSGVPAMDVECPRCAVCVVCDGRAPCVHIEDVRNRRSSAGATRGTQPATSCGASGAPAFFVSPAGGPNTFQAERPDLLVAAAASALSPTAEALRKQFHVYRCGSCGVCAHADCVWHSSVEAQSSAASAFSPSPPSQATRGQLPAVNPLVVLNSGTLPPQFRPQIPQPWMSLPSSVSFAPSLGASPLQRLPGGTTPESSGGAAAFGERQRPACPLQAHLAGLGDQEKFHRPPGPGQKGPGGGSAQEGAGVAQPLDGAGVAQPLDGAGVAQPQAVASGLSGPGPSPQLPPSGVSLASAPGAQPGVGAPASAAARQTDPGNGSASRASLVSQLANFLLCLKLLVRRLGWRPTAIAPLLGSTPETLHRVLLQLKLAPSSLGEEGQNVLQWCFLKAVEAKETLPGFEGVRLPLPSDVKTPTPTIAEILPRLAALRQSLPPAPSSSSSAFSSPASVSASSSAGPADPSSVAVPVAAPGAGQPRQASSPPACGTVSSASSLSSLPLQPPASLPLRPGPVMQRTPNGVGAPPASGAPTPSRGATAASLPVASSLSLAAALPFPASGLHASGPQASGPAASDPRGGLSPEQLLLSQRLLQSSLASSHASAGSSALSSGQAVLLLQHLRETYRDKQRVALQQAKGLPVSSLPRDTAPSFPQASAVSAIVPPASLSASSSDSASRGGGADEAFRKPERTLREEAAGRRRPDGVATRESREPSPRGSRPGDQNPPQLTADSGGETSAGRSGLASRELPARDGAGEGPTQEVGRRLADEREQRLLDSTGGDGDAGASHAASMPLGSRRSSETPAVRGEAVRRTKPDADTERAHAESANRFDTASSSVYPEAEVLSQLLSNCFPSSVSSSPAFPEDPEVLGDDDDKTTYAGDQEQRRGRGREVREEPLHRAAFCCVVNPSGTCEAIGGSAPHSPQDSETDERQDEDEQPARTSRRRGETQMQRRPLASRAGAPRAAELHLRDSSLAPPAYVDIEDEGRARSSRMVRDEGVHASAPPSSSPTSKPSAPSPQTVRGEEPATGVAAETTASSTARRTSSAGTPQADAPAAAARSHASSLFSSLSAGDVHKLLFSSSGLALMTPEQQLSVLRSLQRQLAANAPASAQLAALASSVNPQGPAQAPASRAGSSAPLANHPPCGGDTRPDARAATHEPQTESERLFRAALQRSQLGGSPEQAPPAGVENPTRRASLLQIAQQLRAAALQSSSPASAALQEKLQALLNLQQQALQRAEGSQTAPIQAPVPGAPSPPSAASASRGQANSVGDGERSRGRGTGDGGVALLASGGLPAPSKKRPRSPPGGATPGAAFVSEAHPGLSGLLAAAPRPPAPGSSPSPVGLSVPNLSPPGAVAKRESGAGGDPLGHRHAAGSRGNPIPAAGRVPASSGFASTVLKSSSLPPVQMKAGVPGPAGLPQSVNGASPSSLHCVRPGLLPASLPAVTSASASSVYAATHGLPQLGVRGGAENEEVRGLARSREGPLSPPGTLPLSQRAADAAQPLALRPSPPLSRPSGDQQSAVSSLNRTPPKPGNSVGPSSTHPLDNASLFLQESKTRGRPFAGAAAIPEPSSRGVAQRPGPTTPALVSPSGTQAFPPLFLQNAQLPYLPSQQASLSSSLSSSVPALPVPRLGIHPAAPAHPALTAPGAKLPEPGRPDRQRRVDGGASRAAYPTALFHSSSPGGAALPISSLGTADERLSLERLDVGRSRGAAGDRGTGLPDARRQPPVTGPQGRLPQAAPPPHLHFSSHVSPFVSLPGIGGAAAEASKGRGDGGDTETLRNNLRKGTVWCTDWAYPGLYVRQAPRVSGAGGATAREEVREGDAASHMPPLLFCGGCWRKETGVGEAEAGDVLGREEDRMEIIRRSAVLPQQLLLLPESGYVNEAEDARWNATTVRVVEKLLDQAPKPLVPLRRRDESAQAPTPSGGAGERAADALEAESGTDACLRPTLEGERERDIVVKCGFCGRLEGFATASASLGSAAGVPGPVLVSLRAAARRVAASCSGSGASKSALSLERAATSAAPVSSSEASPPSAREVAGGSTEKEASQCALGREVEDDHDCRGEETRAAAERKRSVLLLNGLQGVCAKCWPLGAWRDGDSVSRGHAAACVTQKTEFGSTAEDGREPEDTAAGFGRRGEHDREDLNARNPFCRVWLFQVTRTLLTAAFDVSLREEDGQSQCVPPSSDPQTQTSRAEAVTFFAWLLLDAVLPAEAEAAEKDSATPRAEATCEAASPAAPSPELRTICMSLFTWFCEQPACSREIRAMVNRLLGSSGPATEGEKKDLEASADLDALLTSLFTAFAAFAPADPVSLAICRKDRVSAPGSAAEGQAKSGGETLRQDDGHEARNIANKEMERHRGVSEAALMLPSSRSFLGAACLPPSLGVSAASPGLAAHGCLARPSMPALFAGAWSPEGKGQRGAPVLEFSLRCNLWLLLELAFQRKVTQAPAGTVPSRLASLSLRPLSPDTPSLLVRLVAQRLWLGDALPTNRSLSLSSRSSSLLACQLCGETGDRLVRGRLLPFGDGVSLHSECIAWSVDPVLLPSLANPRLTPAASDAAVPGAQAVRVESALTPADQLKVCVDTARPWNGAAGAETVPTRPREVAAQDREERAGKRPKTGGDDLADSASNRQRHTAEVPAETAGSLLRSSPGVHFPASLEPFLELSVCLPPVEIPSEEVGEVVADAAVSRCVWCMQLGASVYCSAPECSVKLHLACAFAAATNTLTGASARPGRGGAVAHCAGCGPMGGCGDSLQEEERGATHSCGEEGERTKKGDAREDPSVRVTRKEREQVAETRKRAFPIHILFSRRQIWCHACWKGFVPRPDPSFDPLFLALEGLSGSVCFIIARQLSQSIRLRPPCSRLRDLPTAEQEASRLVAASLLPVSAFFSHLPSPLQSSSSASSASLPTGPLHFFSFTPTYGPVESLLAPLLAFLTSSSSLLLPSSPSSSLAAVWSQKVALYTKQKNLVSSLAPFLLRSPSLLGALVASVDSRQVMLRLGKMSGLDDAQDKRGPRRLLATKGRDRDEAELHRRPTSPDSSMEECLFAASRSDGTDEELFQLRQQTLPQGDFWLGGTPRAAGSSAARQTQCRVRRGGEKAFGREFVEVLERVAGGRQGGGREDIAGKERHRRRAEPSSAFDLRAEDEAKTRGDFMPSAHGEGKDAAQASAASPKHGRTHPHASLGLSSSLFSGPSLKRLSAALAPSSETPSSATPASSSTLSPSASPPACLPAFSADEKRHRVIRHGGLTVLNVGIPLSYEGETLVYPIGFVSVRRFHLPPCLQTPDPCRRRAAKRQPGADFCASARHAEKTPRETSRFEARPLPTRASYVCAISLRDGRPFFTIDILASSLGHRAPVCACLFSWLRAPSSASVAALGSAPPQPARRQERDMTGDAEEAKKDENERTPGCRRPGDEAHSPEKLLTHVGAAAGGASAVRKGNQRSEGPEAEGQDMAQSCLAGDRRRNEQRDSEETRCSPVWGWRLAEGDDLEETFSRFVSLFHLRPPRKRERDLPSDHLLRSDAHPEGANAETRSAAKRQREGDPEERERKKTVQSQQPAAGQGAAGRQTAQAETTNQEWSLAHPRWAQGFSTSGYTFFGINSPYVVDQLKPKIFDVLAWRALSRLGDAHHNRLGVLLGNCHRMEQWERRWPTATPALQTRAGGRQREAGGEPQLGVPRDLLTHPLEEDTQAENLDELMVCSFNRIGEKAGDALSHPEASALPSAASPALAVSAFASASSSSALPLFPASSSSRSVSVLSRAKAKRQFDQLPPSMQYRYLQSVGVDDRLSVRSSTIHGQGLFANVPLAEGEPVIEYVGDMVRNCVSDLREALYEKQGGGGDGACYMFRLDDNFVVDATRAGNVSRFINHSCEPNCTCRILVCEAGQKHIVIIAKTAIRAGEEITYDYQFGIGNETDKLACLCGARTCLGRMN</sequence>
<feature type="compositionally biased region" description="Basic and acidic residues" evidence="16">
    <location>
        <begin position="2609"/>
        <end position="2626"/>
    </location>
</feature>
<feature type="compositionally biased region" description="Basic and acidic residues" evidence="16">
    <location>
        <begin position="1344"/>
        <end position="1360"/>
    </location>
</feature>
<feature type="compositionally biased region" description="Basic and acidic residues" evidence="16">
    <location>
        <begin position="2915"/>
        <end position="2930"/>
    </location>
</feature>
<feature type="compositionally biased region" description="Basic and acidic residues" evidence="16">
    <location>
        <begin position="479"/>
        <end position="493"/>
    </location>
</feature>
<feature type="compositionally biased region" description="Low complexity" evidence="16">
    <location>
        <begin position="1869"/>
        <end position="1890"/>
    </location>
</feature>
<feature type="region of interest" description="Disordered" evidence="16">
    <location>
        <begin position="68"/>
        <end position="92"/>
    </location>
</feature>
<feature type="compositionally biased region" description="Low complexity" evidence="16">
    <location>
        <begin position="4398"/>
        <end position="4408"/>
    </location>
</feature>
<feature type="region of interest" description="Disordered" evidence="16">
    <location>
        <begin position="4398"/>
        <end position="4567"/>
    </location>
</feature>
<feature type="domain" description="Post-SET" evidence="19">
    <location>
        <begin position="7646"/>
        <end position="7662"/>
    </location>
</feature>
<keyword evidence="3" id="KW-0489">Methyltransferase</keyword>
<feature type="region of interest" description="Disordered" evidence="16">
    <location>
        <begin position="3958"/>
        <end position="4057"/>
    </location>
</feature>
<feature type="region of interest" description="Disordered" evidence="16">
    <location>
        <begin position="5194"/>
        <end position="5278"/>
    </location>
</feature>
<feature type="compositionally biased region" description="Low complexity" evidence="16">
    <location>
        <begin position="1526"/>
        <end position="1539"/>
    </location>
</feature>
<evidence type="ECO:0000256" key="11">
    <source>
        <dbReference type="ARBA" id="ARBA00023242"/>
    </source>
</evidence>
<feature type="compositionally biased region" description="Basic and acidic residues" evidence="16">
    <location>
        <begin position="3402"/>
        <end position="3416"/>
    </location>
</feature>
<feature type="compositionally biased region" description="Basic and acidic residues" evidence="16">
    <location>
        <begin position="1399"/>
        <end position="1425"/>
    </location>
</feature>
<feature type="compositionally biased region" description="Basic and acidic residues" evidence="16">
    <location>
        <begin position="310"/>
        <end position="329"/>
    </location>
</feature>
<dbReference type="PANTHER" id="PTHR45814:SF2">
    <property type="entry name" value="HISTONE-LYSINE N-METHYLTRANSFERASE SETD1"/>
    <property type="match status" value="1"/>
</dbReference>
<feature type="compositionally biased region" description="Basic and acidic residues" evidence="16">
    <location>
        <begin position="158"/>
        <end position="173"/>
    </location>
</feature>
<dbReference type="PROSITE" id="PS50280">
    <property type="entry name" value="SET"/>
    <property type="match status" value="1"/>
</dbReference>
<feature type="compositionally biased region" description="Acidic residues" evidence="16">
    <location>
        <begin position="893"/>
        <end position="902"/>
    </location>
</feature>
<feature type="region of interest" description="Disordered" evidence="16">
    <location>
        <begin position="128"/>
        <end position="998"/>
    </location>
</feature>
<feature type="compositionally biased region" description="Basic and acidic residues" evidence="16">
    <location>
        <begin position="1541"/>
        <end position="1554"/>
    </location>
</feature>
<feature type="compositionally biased region" description="Basic and acidic residues" evidence="16">
    <location>
        <begin position="2168"/>
        <end position="2187"/>
    </location>
</feature>
<feature type="compositionally biased region" description="Low complexity" evidence="16">
    <location>
        <begin position="5754"/>
        <end position="5771"/>
    </location>
</feature>
<evidence type="ECO:0000256" key="6">
    <source>
        <dbReference type="ARBA" id="ARBA00022723"/>
    </source>
</evidence>
<feature type="region of interest" description="Disordered" evidence="16">
    <location>
        <begin position="2418"/>
        <end position="2695"/>
    </location>
</feature>
<feature type="compositionally biased region" description="Basic and acidic residues" evidence="16">
    <location>
        <begin position="4415"/>
        <end position="4446"/>
    </location>
</feature>
<dbReference type="InterPro" id="IPR001965">
    <property type="entry name" value="Znf_PHD"/>
</dbReference>
<keyword evidence="4" id="KW-0808">Transferase</keyword>
<feature type="compositionally biased region" description="Basic and acidic residues" evidence="16">
    <location>
        <begin position="3572"/>
        <end position="3598"/>
    </location>
</feature>
<dbReference type="InterPro" id="IPR001214">
    <property type="entry name" value="SET_dom"/>
</dbReference>
<feature type="compositionally biased region" description="Low complexity" evidence="16">
    <location>
        <begin position="2219"/>
        <end position="2242"/>
    </location>
</feature>
<feature type="compositionally biased region" description="Acidic residues" evidence="16">
    <location>
        <begin position="4658"/>
        <end position="4668"/>
    </location>
</feature>
<dbReference type="GO" id="GO:0140999">
    <property type="term" value="F:histone H3K4 trimethyltransferase activity"/>
    <property type="evidence" value="ECO:0007669"/>
    <property type="project" value="UniProtKB-EC"/>
</dbReference>
<feature type="compositionally biased region" description="Low complexity" evidence="16">
    <location>
        <begin position="4254"/>
        <end position="4271"/>
    </location>
</feature>
<feature type="compositionally biased region" description="Low complexity" evidence="16">
    <location>
        <begin position="2846"/>
        <end position="2856"/>
    </location>
</feature>
<gene>
    <name evidence="20" type="ORF">BN1204_046180</name>
</gene>
<feature type="compositionally biased region" description="Low complexity" evidence="16">
    <location>
        <begin position="7285"/>
        <end position="7303"/>
    </location>
</feature>
<feature type="region of interest" description="Disordered" evidence="16">
    <location>
        <begin position="2289"/>
        <end position="2319"/>
    </location>
</feature>
<feature type="compositionally biased region" description="Low complexity" evidence="16">
    <location>
        <begin position="1960"/>
        <end position="1980"/>
    </location>
</feature>
<feature type="compositionally biased region" description="Basic and acidic residues" evidence="16">
    <location>
        <begin position="4717"/>
        <end position="4731"/>
    </location>
</feature>
<keyword evidence="6" id="KW-0479">Metal-binding</keyword>
<accession>A0A0F7UL31</accession>
<feature type="compositionally biased region" description="Low complexity" evidence="16">
    <location>
        <begin position="406"/>
        <end position="422"/>
    </location>
</feature>
<feature type="compositionally biased region" description="Polar residues" evidence="16">
    <location>
        <begin position="2466"/>
        <end position="2476"/>
    </location>
</feature>
<feature type="compositionally biased region" description="Basic and acidic residues" evidence="16">
    <location>
        <begin position="260"/>
        <end position="278"/>
    </location>
</feature>
<feature type="region of interest" description="Disordered" evidence="16">
    <location>
        <begin position="4295"/>
        <end position="4314"/>
    </location>
</feature>
<feature type="compositionally biased region" description="Low complexity" evidence="16">
    <location>
        <begin position="2289"/>
        <end position="2314"/>
    </location>
</feature>
<dbReference type="Gene3D" id="3.30.40.10">
    <property type="entry name" value="Zinc/RING finger domain, C3HC4 (zinc finger)"/>
    <property type="match status" value="2"/>
</dbReference>
<feature type="region of interest" description="Disordered" evidence="16">
    <location>
        <begin position="7382"/>
        <end position="7409"/>
    </location>
</feature>
<evidence type="ECO:0000256" key="9">
    <source>
        <dbReference type="ARBA" id="ARBA00022853"/>
    </source>
</evidence>
<keyword evidence="7" id="KW-0863">Zinc-finger</keyword>
<feature type="region of interest" description="Disordered" evidence="16">
    <location>
        <begin position="6846"/>
        <end position="6918"/>
    </location>
</feature>
<feature type="compositionally biased region" description="Low complexity" evidence="16">
    <location>
        <begin position="4733"/>
        <end position="4750"/>
    </location>
</feature>
<feature type="region of interest" description="Disordered" evidence="16">
    <location>
        <begin position="4853"/>
        <end position="4896"/>
    </location>
</feature>
<dbReference type="InterPro" id="IPR046341">
    <property type="entry name" value="SET_dom_sf"/>
</dbReference>
<feature type="compositionally biased region" description="Polar residues" evidence="16">
    <location>
        <begin position="77"/>
        <end position="91"/>
    </location>
</feature>
<feature type="region of interest" description="Disordered" evidence="16">
    <location>
        <begin position="3121"/>
        <end position="3247"/>
    </location>
</feature>
<dbReference type="Gene3D" id="1.20.920.10">
    <property type="entry name" value="Bromodomain-like"/>
    <property type="match status" value="1"/>
</dbReference>
<feature type="region of interest" description="Disordered" evidence="16">
    <location>
        <begin position="3917"/>
        <end position="3940"/>
    </location>
</feature>
<feature type="region of interest" description="Disordered" evidence="16">
    <location>
        <begin position="6737"/>
        <end position="6774"/>
    </location>
</feature>
<feature type="region of interest" description="Disordered" evidence="16">
    <location>
        <begin position="5370"/>
        <end position="5398"/>
    </location>
</feature>
<feature type="compositionally biased region" description="Basic and acidic residues" evidence="16">
    <location>
        <begin position="214"/>
        <end position="252"/>
    </location>
</feature>
<keyword evidence="10 15" id="KW-0103">Bromodomain</keyword>
<evidence type="ECO:0000256" key="16">
    <source>
        <dbReference type="SAM" id="MobiDB-lite"/>
    </source>
</evidence>
<evidence type="ECO:0000256" key="12">
    <source>
        <dbReference type="ARBA" id="ARBA00047571"/>
    </source>
</evidence>
<feature type="compositionally biased region" description="Gly residues" evidence="16">
    <location>
        <begin position="3969"/>
        <end position="3978"/>
    </location>
</feature>
<dbReference type="GO" id="GO:0048188">
    <property type="term" value="C:Set1C/COMPASS complex"/>
    <property type="evidence" value="ECO:0007669"/>
    <property type="project" value="TreeGrafter"/>
</dbReference>
<feature type="compositionally biased region" description="Basic and acidic residues" evidence="16">
    <location>
        <begin position="2530"/>
        <end position="2544"/>
    </location>
</feature>
<evidence type="ECO:0000313" key="20">
    <source>
        <dbReference type="EMBL" id="CEL68887.1"/>
    </source>
</evidence>
<dbReference type="Pfam" id="PF00856">
    <property type="entry name" value="SET"/>
    <property type="match status" value="1"/>
</dbReference>
<dbReference type="PROSITE" id="PS50014">
    <property type="entry name" value="BROMODOMAIN_2"/>
    <property type="match status" value="1"/>
</dbReference>
<feature type="compositionally biased region" description="Polar residues" evidence="16">
    <location>
        <begin position="2631"/>
        <end position="2641"/>
    </location>
</feature>
<feature type="compositionally biased region" description="Basic and acidic residues" evidence="16">
    <location>
        <begin position="1776"/>
        <end position="1798"/>
    </location>
</feature>
<feature type="compositionally biased region" description="Low complexity" evidence="16">
    <location>
        <begin position="554"/>
        <end position="569"/>
    </location>
</feature>
<evidence type="ECO:0000256" key="1">
    <source>
        <dbReference type="ARBA" id="ARBA00004123"/>
    </source>
</evidence>
<dbReference type="CDD" id="cd10518">
    <property type="entry name" value="SET_SETD1-like"/>
    <property type="match status" value="1"/>
</dbReference>
<feature type="region of interest" description="Disordered" evidence="16">
    <location>
        <begin position="4583"/>
        <end position="4630"/>
    </location>
</feature>
<feature type="region of interest" description="Disordered" evidence="16">
    <location>
        <begin position="3557"/>
        <end position="3648"/>
    </location>
</feature>
<feature type="compositionally biased region" description="Basic and acidic residues" evidence="16">
    <location>
        <begin position="4540"/>
        <end position="4560"/>
    </location>
</feature>
<feature type="compositionally biased region" description="Basic and acidic residues" evidence="16">
    <location>
        <begin position="751"/>
        <end position="774"/>
    </location>
</feature>
<feature type="compositionally biased region" description="Low complexity" evidence="16">
    <location>
        <begin position="3184"/>
        <end position="3200"/>
    </location>
</feature>
<comment type="catalytic activity">
    <reaction evidence="12">
        <text>L-lysyl(4)-[histone H3] + 3 S-adenosyl-L-methionine = N(6),N(6),N(6)-trimethyl-L-lysyl(4)-[histone H3] + 3 S-adenosyl-L-homocysteine + 3 H(+)</text>
        <dbReference type="Rhea" id="RHEA:60260"/>
        <dbReference type="Rhea" id="RHEA-COMP:15537"/>
        <dbReference type="Rhea" id="RHEA-COMP:15547"/>
        <dbReference type="ChEBI" id="CHEBI:15378"/>
        <dbReference type="ChEBI" id="CHEBI:29969"/>
        <dbReference type="ChEBI" id="CHEBI:57856"/>
        <dbReference type="ChEBI" id="CHEBI:59789"/>
        <dbReference type="ChEBI" id="CHEBI:61961"/>
        <dbReference type="EC" id="2.1.1.354"/>
    </reaction>
</comment>
<feature type="compositionally biased region" description="Basic and acidic residues" evidence="16">
    <location>
        <begin position="1943"/>
        <end position="1958"/>
    </location>
</feature>
<feature type="region of interest" description="Disordered" evidence="16">
    <location>
        <begin position="5295"/>
        <end position="5323"/>
    </location>
</feature>
<feature type="compositionally biased region" description="Pro residues" evidence="16">
    <location>
        <begin position="14"/>
        <end position="36"/>
    </location>
</feature>
<feature type="compositionally biased region" description="Basic and acidic residues" evidence="16">
    <location>
        <begin position="2437"/>
        <end position="2446"/>
    </location>
</feature>
<feature type="compositionally biased region" description="Basic and acidic residues" evidence="16">
    <location>
        <begin position="7192"/>
        <end position="7206"/>
    </location>
</feature>
<feature type="region of interest" description="Disordered" evidence="16">
    <location>
        <begin position="5640"/>
        <end position="5672"/>
    </location>
</feature>
<feature type="compositionally biased region" description="Basic and acidic residues" evidence="16">
    <location>
        <begin position="634"/>
        <end position="652"/>
    </location>
</feature>
<feature type="region of interest" description="Disordered" evidence="16">
    <location>
        <begin position="4644"/>
        <end position="4796"/>
    </location>
</feature>
<feature type="region of interest" description="Disordered" evidence="16">
    <location>
        <begin position="3382"/>
        <end position="3532"/>
    </location>
</feature>
<evidence type="ECO:0000256" key="5">
    <source>
        <dbReference type="ARBA" id="ARBA00022691"/>
    </source>
</evidence>
<feature type="region of interest" description="Disordered" evidence="16">
    <location>
        <begin position="2097"/>
        <end position="2244"/>
    </location>
</feature>
<feature type="region of interest" description="Disordered" evidence="16">
    <location>
        <begin position="2841"/>
        <end position="2930"/>
    </location>
</feature>
<keyword evidence="9" id="KW-0156">Chromatin regulator</keyword>
<feature type="compositionally biased region" description="Low complexity" evidence="16">
    <location>
        <begin position="6932"/>
        <end position="6955"/>
    </location>
</feature>
<evidence type="ECO:0000256" key="3">
    <source>
        <dbReference type="ARBA" id="ARBA00022603"/>
    </source>
</evidence>
<evidence type="ECO:0000256" key="7">
    <source>
        <dbReference type="ARBA" id="ARBA00022771"/>
    </source>
</evidence>
<dbReference type="EC" id="2.1.1.354" evidence="2"/>
<feature type="compositionally biased region" description="Polar residues" evidence="16">
    <location>
        <begin position="5269"/>
        <end position="5278"/>
    </location>
</feature>
<feature type="compositionally biased region" description="Basic residues" evidence="16">
    <location>
        <begin position="3391"/>
        <end position="3401"/>
    </location>
</feature>
<feature type="compositionally biased region" description="Low complexity" evidence="16">
    <location>
        <begin position="5370"/>
        <end position="5381"/>
    </location>
</feature>
<evidence type="ECO:0000256" key="2">
    <source>
        <dbReference type="ARBA" id="ARBA00012182"/>
    </source>
</evidence>
<feature type="compositionally biased region" description="Basic and acidic residues" evidence="16">
    <location>
        <begin position="6753"/>
        <end position="6764"/>
    </location>
</feature>
<feature type="compositionally biased region" description="Basic and acidic residues" evidence="16">
    <location>
        <begin position="793"/>
        <end position="806"/>
    </location>
</feature>
<feature type="compositionally biased region" description="Basic residues" evidence="16">
    <location>
        <begin position="1237"/>
        <end position="1251"/>
    </location>
</feature>
<feature type="compositionally biased region" description="Polar residues" evidence="16">
    <location>
        <begin position="1148"/>
        <end position="1158"/>
    </location>
</feature>
<feature type="region of interest" description="Disordered" evidence="16">
    <location>
        <begin position="6932"/>
        <end position="6958"/>
    </location>
</feature>
<feature type="compositionally biased region" description="Acidic residues" evidence="16">
    <location>
        <begin position="4596"/>
        <end position="4606"/>
    </location>
</feature>
<feature type="compositionally biased region" description="Basic and acidic residues" evidence="16">
    <location>
        <begin position="695"/>
        <end position="719"/>
    </location>
</feature>
<feature type="region of interest" description="Disordered" evidence="16">
    <location>
        <begin position="5754"/>
        <end position="5795"/>
    </location>
</feature>
<feature type="compositionally biased region" description="Basic and acidic residues" evidence="16">
    <location>
        <begin position="4494"/>
        <end position="4506"/>
    </location>
</feature>
<dbReference type="InterPro" id="IPR011011">
    <property type="entry name" value="Znf_FYVE_PHD"/>
</dbReference>
<feature type="compositionally biased region" description="Basic and acidic residues" evidence="16">
    <location>
        <begin position="1562"/>
        <end position="1583"/>
    </location>
</feature>
<keyword evidence="8" id="KW-0862">Zinc</keyword>
<dbReference type="EMBL" id="LN714485">
    <property type="protein sequence ID" value="CEL68887.1"/>
    <property type="molecule type" value="Genomic_DNA"/>
</dbReference>
<feature type="compositionally biased region" description="Basic and acidic residues" evidence="16">
    <location>
        <begin position="3158"/>
        <end position="3167"/>
    </location>
</feature>
<feature type="compositionally biased region" description="Basic and acidic residues" evidence="16">
    <location>
        <begin position="1160"/>
        <end position="1176"/>
    </location>
</feature>
<feature type="compositionally biased region" description="Low complexity" evidence="16">
    <location>
        <begin position="4168"/>
        <end position="4215"/>
    </location>
</feature>
<feature type="compositionally biased region" description="Basic and acidic residues" evidence="16">
    <location>
        <begin position="2145"/>
        <end position="2160"/>
    </location>
</feature>
<feature type="compositionally biased region" description="Basic residues" evidence="16">
    <location>
        <begin position="528"/>
        <end position="539"/>
    </location>
</feature>
<feature type="compositionally biased region" description="Basic and acidic residues" evidence="16">
    <location>
        <begin position="517"/>
        <end position="527"/>
    </location>
</feature>
<feature type="compositionally biased region" description="Low complexity" evidence="16">
    <location>
        <begin position="871"/>
        <end position="883"/>
    </location>
</feature>
<feature type="region of interest" description="Disordered" evidence="16">
    <location>
        <begin position="4970"/>
        <end position="5119"/>
    </location>
</feature>
<feature type="compositionally biased region" description="Basic and acidic residues" evidence="16">
    <location>
        <begin position="1759"/>
        <end position="1769"/>
    </location>
</feature>
<feature type="compositionally biased region" description="Basic and acidic residues" evidence="16">
    <location>
        <begin position="971"/>
        <end position="982"/>
    </location>
</feature>
<dbReference type="SMART" id="SM00317">
    <property type="entry name" value="SET"/>
    <property type="match status" value="1"/>
</dbReference>
<feature type="region of interest" description="Disordered" evidence="16">
    <location>
        <begin position="5138"/>
        <end position="5161"/>
    </location>
</feature>
<feature type="region of interest" description="Disordered" evidence="16">
    <location>
        <begin position="5850"/>
        <end position="5873"/>
    </location>
</feature>
<dbReference type="Pfam" id="PF00439">
    <property type="entry name" value="Bromodomain"/>
    <property type="match status" value="1"/>
</dbReference>
<evidence type="ECO:0000256" key="13">
    <source>
        <dbReference type="ARBA" id="ARBA00047583"/>
    </source>
</evidence>
<comment type="catalytic activity">
    <reaction evidence="14">
        <text>N(6),N(6)-dimethyl-L-lysyl(4)-[histone H3] + S-adenosyl-L-methionine = N(6),N(6),N(6)-trimethyl-L-lysyl(4)-[histone H3] + S-adenosyl-L-homocysteine + H(+)</text>
        <dbReference type="Rhea" id="RHEA:60272"/>
        <dbReference type="Rhea" id="RHEA-COMP:15537"/>
        <dbReference type="Rhea" id="RHEA-COMP:15540"/>
        <dbReference type="ChEBI" id="CHEBI:15378"/>
        <dbReference type="ChEBI" id="CHEBI:57856"/>
        <dbReference type="ChEBI" id="CHEBI:59789"/>
        <dbReference type="ChEBI" id="CHEBI:61961"/>
        <dbReference type="ChEBI" id="CHEBI:61976"/>
    </reaction>
</comment>
<evidence type="ECO:0000256" key="8">
    <source>
        <dbReference type="ARBA" id="ARBA00022833"/>
    </source>
</evidence>
<dbReference type="InterPro" id="IPR003616">
    <property type="entry name" value="Post-SET_dom"/>
</dbReference>
<feature type="compositionally biased region" description="Polar residues" evidence="16">
    <location>
        <begin position="5152"/>
        <end position="5161"/>
    </location>
</feature>
<organism evidence="20">
    <name type="scientific">Neospora caninum (strain Liverpool)</name>
    <dbReference type="NCBI Taxonomy" id="572307"/>
    <lineage>
        <taxon>Eukaryota</taxon>
        <taxon>Sar</taxon>
        <taxon>Alveolata</taxon>
        <taxon>Apicomplexa</taxon>
        <taxon>Conoidasida</taxon>
        <taxon>Coccidia</taxon>
        <taxon>Eucoccidiorida</taxon>
        <taxon>Eimeriorina</taxon>
        <taxon>Sarcocystidae</taxon>
        <taxon>Neospora</taxon>
    </lineage>
</organism>
<feature type="compositionally biased region" description="Polar residues" evidence="16">
    <location>
        <begin position="5249"/>
        <end position="5260"/>
    </location>
</feature>
<feature type="compositionally biased region" description="Low complexity" evidence="16">
    <location>
        <begin position="1047"/>
        <end position="1058"/>
    </location>
</feature>
<feature type="region of interest" description="Disordered" evidence="16">
    <location>
        <begin position="1034"/>
        <end position="1082"/>
    </location>
</feature>
<dbReference type="PROSITE" id="PS50868">
    <property type="entry name" value="POST_SET"/>
    <property type="match status" value="1"/>
</dbReference>
<reference evidence="20" key="1">
    <citation type="journal article" date="2015" name="PLoS ONE">
        <title>Comprehensive Evaluation of Toxoplasma gondii VEG and Neospora caninum LIV Genomes with Tachyzoite Stage Transcriptome and Proteome Defines Novel Transcript Features.</title>
        <authorList>
            <person name="Ramaprasad A."/>
            <person name="Mourier T."/>
            <person name="Naeem R."/>
            <person name="Malas T.B."/>
            <person name="Moussa E."/>
            <person name="Panigrahi A."/>
            <person name="Vermont S.J."/>
            <person name="Otto T.D."/>
            <person name="Wastling J."/>
            <person name="Pain A."/>
        </authorList>
    </citation>
    <scope>NUCLEOTIDE SEQUENCE</scope>
    <source>
        <strain evidence="20">Liverpool</strain>
    </source>
</reference>
<keyword evidence="5" id="KW-0949">S-adenosyl-L-methionine</keyword>
<feature type="compositionally biased region" description="Basic and acidic residues" evidence="16">
    <location>
        <begin position="825"/>
        <end position="870"/>
    </location>
</feature>
<comment type="catalytic activity">
    <reaction evidence="13">
        <text>N(6)-methyl-L-lysyl(4)-[histone H3] + S-adenosyl-L-methionine = N(6),N(6)-dimethyl-L-lysyl(4)-[histone H3] + S-adenosyl-L-homocysteine + H(+)</text>
        <dbReference type="Rhea" id="RHEA:60268"/>
        <dbReference type="Rhea" id="RHEA-COMP:15540"/>
        <dbReference type="Rhea" id="RHEA-COMP:15543"/>
        <dbReference type="ChEBI" id="CHEBI:15378"/>
        <dbReference type="ChEBI" id="CHEBI:57856"/>
        <dbReference type="ChEBI" id="CHEBI:59789"/>
        <dbReference type="ChEBI" id="CHEBI:61929"/>
        <dbReference type="ChEBI" id="CHEBI:61976"/>
    </reaction>
</comment>
<feature type="compositionally biased region" description="Gly residues" evidence="16">
    <location>
        <begin position="1274"/>
        <end position="1284"/>
    </location>
</feature>
<dbReference type="GO" id="GO:0032259">
    <property type="term" value="P:methylation"/>
    <property type="evidence" value="ECO:0007669"/>
    <property type="project" value="UniProtKB-KW"/>
</dbReference>
<feature type="compositionally biased region" description="Basic and acidic residues" evidence="16">
    <location>
        <begin position="6332"/>
        <end position="6346"/>
    </location>
</feature>
<feature type="region of interest" description="Disordered" evidence="16">
    <location>
        <begin position="1"/>
        <end position="47"/>
    </location>
</feature>
<feature type="compositionally biased region" description="Basic and acidic residues" evidence="16">
    <location>
        <begin position="7269"/>
        <end position="7282"/>
    </location>
</feature>
<feature type="compositionally biased region" description="Low complexity" evidence="16">
    <location>
        <begin position="4224"/>
        <end position="4233"/>
    </location>
</feature>
<feature type="compositionally biased region" description="Basic and acidic residues" evidence="16">
    <location>
        <begin position="341"/>
        <end position="370"/>
    </location>
</feature>
<dbReference type="InterPro" id="IPR013083">
    <property type="entry name" value="Znf_RING/FYVE/PHD"/>
</dbReference>
<feature type="domain" description="Bromo" evidence="17">
    <location>
        <begin position="3010"/>
        <end position="3060"/>
    </location>
</feature>